<protein>
    <submittedName>
        <fullName evidence="2">Uncharacterized protein</fullName>
    </submittedName>
</protein>
<proteinExistence type="predicted"/>
<feature type="compositionally biased region" description="Basic and acidic residues" evidence="1">
    <location>
        <begin position="1"/>
        <end position="14"/>
    </location>
</feature>
<feature type="region of interest" description="Disordered" evidence="1">
    <location>
        <begin position="1"/>
        <end position="25"/>
    </location>
</feature>
<keyword evidence="3" id="KW-1185">Reference proteome</keyword>
<evidence type="ECO:0000313" key="2">
    <source>
        <dbReference type="EMBL" id="QGT78950.1"/>
    </source>
</evidence>
<dbReference type="KEGG" id="ghl:GM160_08610"/>
<reference evidence="2 3" key="1">
    <citation type="submission" date="2019-11" db="EMBL/GenBank/DDBJ databases">
        <authorList>
            <person name="Zhang J."/>
            <person name="Sun C."/>
        </authorList>
    </citation>
    <scope>NUCLEOTIDE SEQUENCE [LARGE SCALE GENOMIC DNA]</scope>
    <source>
        <strain evidence="3">sp2</strain>
    </source>
</reference>
<dbReference type="EMBL" id="CP046415">
    <property type="protein sequence ID" value="QGT78950.1"/>
    <property type="molecule type" value="Genomic_DNA"/>
</dbReference>
<dbReference type="AlphaFoldDB" id="A0A6I6CZT5"/>
<evidence type="ECO:0000256" key="1">
    <source>
        <dbReference type="SAM" id="MobiDB-lite"/>
    </source>
</evidence>
<dbReference type="Proteomes" id="UP000427716">
    <property type="component" value="Chromosome"/>
</dbReference>
<evidence type="ECO:0000313" key="3">
    <source>
        <dbReference type="Proteomes" id="UP000427716"/>
    </source>
</evidence>
<accession>A0A6I6CZT5</accession>
<sequence length="72" mass="7941">MAADDKPNTVDHAQRRVFRTADLPPEQRNAAWNEIAAPFFDHVVPGEAPPESDAPLRPLSRLDARRPSAVKG</sequence>
<dbReference type="RefSeq" id="WP_156574592.1">
    <property type="nucleotide sequence ID" value="NZ_CP046415.1"/>
</dbReference>
<organism evidence="2 3">
    <name type="scientific">Guyparkeria halophila</name>
    <dbReference type="NCBI Taxonomy" id="47960"/>
    <lineage>
        <taxon>Bacteria</taxon>
        <taxon>Pseudomonadati</taxon>
        <taxon>Pseudomonadota</taxon>
        <taxon>Gammaproteobacteria</taxon>
        <taxon>Chromatiales</taxon>
        <taxon>Thioalkalibacteraceae</taxon>
        <taxon>Guyparkeria</taxon>
    </lineage>
</organism>
<feature type="region of interest" description="Disordered" evidence="1">
    <location>
        <begin position="42"/>
        <end position="72"/>
    </location>
</feature>
<name>A0A6I6CZT5_9GAMM</name>
<gene>
    <name evidence="2" type="ORF">GM160_08610</name>
</gene>